<gene>
    <name evidence="3" type="ORF">GCM10009864_28230</name>
</gene>
<keyword evidence="1" id="KW-0808">Transferase</keyword>
<dbReference type="PANTHER" id="PTHR13947">
    <property type="entry name" value="GNAT FAMILY N-ACETYLTRANSFERASE"/>
    <property type="match status" value="1"/>
</dbReference>
<accession>A0ABP6E5Y0</accession>
<dbReference type="EMBL" id="BAAARK010000007">
    <property type="protein sequence ID" value="GAA2659635.1"/>
    <property type="molecule type" value="Genomic_DNA"/>
</dbReference>
<dbReference type="SUPFAM" id="SSF55729">
    <property type="entry name" value="Acyl-CoA N-acyltransferases (Nat)"/>
    <property type="match status" value="1"/>
</dbReference>
<dbReference type="CDD" id="cd04301">
    <property type="entry name" value="NAT_SF"/>
    <property type="match status" value="1"/>
</dbReference>
<sequence>MDTTDSHFVITISETPHRPPGRRHTASMDITIRPVRPAEYEAVGDLVTEVYLADGLLAGGADDPYAAVLRAVAHRAEHAEVLVAAGGADGAVLGAVTFAPHGSPYAELAGPGEGEFRMLAVRGEGRGHGVGAALVRACLARARESGLRAMVLSSQPQLLPAHRLYRRLGFARAAQRDWIPVPGVTLWAFARELC</sequence>
<feature type="domain" description="N-acetyltransferase" evidence="2">
    <location>
        <begin position="30"/>
        <end position="192"/>
    </location>
</feature>
<evidence type="ECO:0000313" key="4">
    <source>
        <dbReference type="Proteomes" id="UP001500994"/>
    </source>
</evidence>
<dbReference type="InterPro" id="IPR000182">
    <property type="entry name" value="GNAT_dom"/>
</dbReference>
<proteinExistence type="predicted"/>
<evidence type="ECO:0000259" key="2">
    <source>
        <dbReference type="PROSITE" id="PS51186"/>
    </source>
</evidence>
<name>A0ABP6E5Y0_9ACTN</name>
<comment type="caution">
    <text evidence="3">The sequence shown here is derived from an EMBL/GenBank/DDBJ whole genome shotgun (WGS) entry which is preliminary data.</text>
</comment>
<protein>
    <submittedName>
        <fullName evidence="3">GNAT family N-acetyltransferase</fullName>
    </submittedName>
</protein>
<reference evidence="4" key="1">
    <citation type="journal article" date="2019" name="Int. J. Syst. Evol. Microbiol.">
        <title>The Global Catalogue of Microorganisms (GCM) 10K type strain sequencing project: providing services to taxonomists for standard genome sequencing and annotation.</title>
        <authorList>
            <consortium name="The Broad Institute Genomics Platform"/>
            <consortium name="The Broad Institute Genome Sequencing Center for Infectious Disease"/>
            <person name="Wu L."/>
            <person name="Ma J."/>
        </authorList>
    </citation>
    <scope>NUCLEOTIDE SEQUENCE [LARGE SCALE GENOMIC DNA]</scope>
    <source>
        <strain evidence="4">JCM 16374</strain>
    </source>
</reference>
<dbReference type="Gene3D" id="3.40.630.30">
    <property type="match status" value="1"/>
</dbReference>
<dbReference type="Pfam" id="PF00583">
    <property type="entry name" value="Acetyltransf_1"/>
    <property type="match status" value="1"/>
</dbReference>
<dbReference type="PANTHER" id="PTHR13947:SF37">
    <property type="entry name" value="LD18367P"/>
    <property type="match status" value="1"/>
</dbReference>
<dbReference type="Proteomes" id="UP001500994">
    <property type="component" value="Unassembled WGS sequence"/>
</dbReference>
<dbReference type="InterPro" id="IPR016181">
    <property type="entry name" value="Acyl_CoA_acyltransferase"/>
</dbReference>
<evidence type="ECO:0000256" key="1">
    <source>
        <dbReference type="ARBA" id="ARBA00022679"/>
    </source>
</evidence>
<dbReference type="InterPro" id="IPR050769">
    <property type="entry name" value="NAT_camello-type"/>
</dbReference>
<evidence type="ECO:0000313" key="3">
    <source>
        <dbReference type="EMBL" id="GAA2659635.1"/>
    </source>
</evidence>
<organism evidence="3 4">
    <name type="scientific">Streptomyces lunalinharesii</name>
    <dbReference type="NCBI Taxonomy" id="333384"/>
    <lineage>
        <taxon>Bacteria</taxon>
        <taxon>Bacillati</taxon>
        <taxon>Actinomycetota</taxon>
        <taxon>Actinomycetes</taxon>
        <taxon>Kitasatosporales</taxon>
        <taxon>Streptomycetaceae</taxon>
        <taxon>Streptomyces</taxon>
    </lineage>
</organism>
<dbReference type="PROSITE" id="PS51186">
    <property type="entry name" value="GNAT"/>
    <property type="match status" value="1"/>
</dbReference>
<keyword evidence="4" id="KW-1185">Reference proteome</keyword>